<accession>E0IDG9</accession>
<dbReference type="PANTHER" id="PTHR11049">
    <property type="entry name" value="ACYL COENZYME A THIOESTER HYDROLASE"/>
    <property type="match status" value="1"/>
</dbReference>
<dbReference type="InterPro" id="IPR006683">
    <property type="entry name" value="Thioestr_dom"/>
</dbReference>
<dbReference type="GO" id="GO:0052816">
    <property type="term" value="F:long-chain fatty acyl-CoA hydrolase activity"/>
    <property type="evidence" value="ECO:0007669"/>
    <property type="project" value="TreeGrafter"/>
</dbReference>
<proteinExistence type="inferred from homology"/>
<dbReference type="CDD" id="cd03442">
    <property type="entry name" value="BFIT_BACH"/>
    <property type="match status" value="1"/>
</dbReference>
<dbReference type="Pfam" id="PF03061">
    <property type="entry name" value="4HBT"/>
    <property type="match status" value="1"/>
</dbReference>
<name>E0IDG9_9BACL</name>
<dbReference type="Proteomes" id="UP000005387">
    <property type="component" value="Unassembled WGS sequence"/>
</dbReference>
<dbReference type="EMBL" id="AEDD01000010">
    <property type="protein sequence ID" value="EFM09624.1"/>
    <property type="molecule type" value="Genomic_DNA"/>
</dbReference>
<evidence type="ECO:0000256" key="1">
    <source>
        <dbReference type="ARBA" id="ARBA00010458"/>
    </source>
</evidence>
<dbReference type="Gene3D" id="3.10.129.10">
    <property type="entry name" value="Hotdog Thioesterase"/>
    <property type="match status" value="1"/>
</dbReference>
<dbReference type="GO" id="GO:0006637">
    <property type="term" value="P:acyl-CoA metabolic process"/>
    <property type="evidence" value="ECO:0007669"/>
    <property type="project" value="TreeGrafter"/>
</dbReference>
<reference evidence="5 6" key="1">
    <citation type="submission" date="2010-07" db="EMBL/GenBank/DDBJ databases">
        <title>The draft genome of Paenibacillus curdlanolyticus YK9.</title>
        <authorList>
            <consortium name="US DOE Joint Genome Institute (JGI-PGF)"/>
            <person name="Lucas S."/>
            <person name="Copeland A."/>
            <person name="Lapidus A."/>
            <person name="Cheng J.-F."/>
            <person name="Bruce D."/>
            <person name="Goodwin L."/>
            <person name="Pitluck S."/>
            <person name="Land M.L."/>
            <person name="Hauser L."/>
            <person name="Chang Y.-J."/>
            <person name="Jeffries C."/>
            <person name="Anderson I.J."/>
            <person name="Johnson E."/>
            <person name="Loganathan U."/>
            <person name="Mulhopadhyay B."/>
            <person name="Kyrpides N."/>
            <person name="Woyke T.J."/>
        </authorList>
    </citation>
    <scope>NUCLEOTIDE SEQUENCE [LARGE SCALE GENOMIC DNA]</scope>
    <source>
        <strain evidence="5 6">YK9</strain>
    </source>
</reference>
<evidence type="ECO:0000313" key="5">
    <source>
        <dbReference type="EMBL" id="EFM09624.1"/>
    </source>
</evidence>
<evidence type="ECO:0000259" key="4">
    <source>
        <dbReference type="PROSITE" id="PS51770"/>
    </source>
</evidence>
<dbReference type="eggNOG" id="COG1607">
    <property type="taxonomic scope" value="Bacteria"/>
</dbReference>
<evidence type="ECO:0000256" key="3">
    <source>
        <dbReference type="PROSITE-ProRule" id="PRU01106"/>
    </source>
</evidence>
<dbReference type="InterPro" id="IPR033120">
    <property type="entry name" value="HOTDOG_ACOT"/>
</dbReference>
<evidence type="ECO:0000313" key="6">
    <source>
        <dbReference type="Proteomes" id="UP000005387"/>
    </source>
</evidence>
<feature type="domain" description="HotDog ACOT-type" evidence="4">
    <location>
        <begin position="18"/>
        <end position="130"/>
    </location>
</feature>
<dbReference type="GO" id="GO:0005829">
    <property type="term" value="C:cytosol"/>
    <property type="evidence" value="ECO:0007669"/>
    <property type="project" value="TreeGrafter"/>
</dbReference>
<keyword evidence="6" id="KW-1185">Reference proteome</keyword>
<dbReference type="InterPro" id="IPR040170">
    <property type="entry name" value="Cytosol_ACT"/>
</dbReference>
<keyword evidence="2 3" id="KW-0378">Hydrolase</keyword>
<organism evidence="5 6">
    <name type="scientific">Paenibacillus curdlanolyticus YK9</name>
    <dbReference type="NCBI Taxonomy" id="717606"/>
    <lineage>
        <taxon>Bacteria</taxon>
        <taxon>Bacillati</taxon>
        <taxon>Bacillota</taxon>
        <taxon>Bacilli</taxon>
        <taxon>Bacillales</taxon>
        <taxon>Paenibacillaceae</taxon>
        <taxon>Paenibacillus</taxon>
    </lineage>
</organism>
<dbReference type="STRING" id="717606.PaecuDRAFT_3673"/>
<dbReference type="PANTHER" id="PTHR11049:SF24">
    <property type="entry name" value="CYTOSOLIC ACYL COENZYME A THIOESTER HYDROLASE"/>
    <property type="match status" value="1"/>
</dbReference>
<dbReference type="PROSITE" id="PS51770">
    <property type="entry name" value="HOTDOG_ACOT"/>
    <property type="match status" value="1"/>
</dbReference>
<protein>
    <submittedName>
        <fullName evidence="5">Thioesterase superfamily protein</fullName>
    </submittedName>
</protein>
<dbReference type="InterPro" id="IPR029069">
    <property type="entry name" value="HotDog_dom_sf"/>
</dbReference>
<sequence length="181" mass="20558">MQASDKKGQSGMEHRYARESKCYKTSRVFPTDVNNHNTLFGGKLMAYVDDIASIAASKHCRRSVVTASTDSVDFLHPIRPSDSVCMESYVTWTGNSSMEVFVKIIKEDLLNGERTIAATSFLTFVALDENRKPVAVPEVIPETEEEIKLHETAPHRAEMRRMRRQESKKFAGYLTVKQPWD</sequence>
<comment type="similarity">
    <text evidence="1">Belongs to the acyl coenzyme A hydrolase family.</text>
</comment>
<dbReference type="GO" id="GO:0009062">
    <property type="term" value="P:fatty acid catabolic process"/>
    <property type="evidence" value="ECO:0007669"/>
    <property type="project" value="TreeGrafter"/>
</dbReference>
<dbReference type="SUPFAM" id="SSF54637">
    <property type="entry name" value="Thioesterase/thiol ester dehydrase-isomerase"/>
    <property type="match status" value="1"/>
</dbReference>
<evidence type="ECO:0000256" key="2">
    <source>
        <dbReference type="ARBA" id="ARBA00022801"/>
    </source>
</evidence>
<dbReference type="FunFam" id="3.10.129.10:FF:000027">
    <property type="entry name" value="Uncharacterized acyl-CoA thioester hydrolase"/>
    <property type="match status" value="1"/>
</dbReference>
<dbReference type="AlphaFoldDB" id="E0IDG9"/>
<gene>
    <name evidence="5" type="ORF">PaecuDRAFT_3673</name>
</gene>